<evidence type="ECO:0000256" key="2">
    <source>
        <dbReference type="SAM" id="SignalP"/>
    </source>
</evidence>
<reference evidence="3 4" key="1">
    <citation type="submission" date="2018-08" db="EMBL/GenBank/DDBJ databases">
        <title>Salinimonas sediminis sp. nov., a piezophilic bacterium isolated from a deep-sea sediment sample from the New Britain Trench.</title>
        <authorList>
            <person name="Cao J."/>
        </authorList>
    </citation>
    <scope>NUCLEOTIDE SEQUENCE [LARGE SCALE GENOMIC DNA]</scope>
    <source>
        <strain evidence="3 4">N102</strain>
    </source>
</reference>
<feature type="signal peptide" evidence="2">
    <location>
        <begin position="1"/>
        <end position="18"/>
    </location>
</feature>
<accession>A0A346NHP9</accession>
<evidence type="ECO:0000256" key="1">
    <source>
        <dbReference type="SAM" id="MobiDB-lite"/>
    </source>
</evidence>
<feature type="chain" id="PRO_5016980499" description="VCBS repeat-containing protein" evidence="2">
    <location>
        <begin position="19"/>
        <end position="1189"/>
    </location>
</feature>
<keyword evidence="2" id="KW-0732">Signal</keyword>
<organism evidence="3 4">
    <name type="scientific">Salinimonas sediminis</name>
    <dbReference type="NCBI Taxonomy" id="2303538"/>
    <lineage>
        <taxon>Bacteria</taxon>
        <taxon>Pseudomonadati</taxon>
        <taxon>Pseudomonadota</taxon>
        <taxon>Gammaproteobacteria</taxon>
        <taxon>Alteromonadales</taxon>
        <taxon>Alteromonadaceae</taxon>
        <taxon>Alteromonas/Salinimonas group</taxon>
        <taxon>Salinimonas</taxon>
    </lineage>
</organism>
<sequence length="1189" mass="129376">MKLTRYGVLGVMAGTVLAACGGGSDNSSSSTQNGSQTAGKDASQIIGNASAHSVSELNKAARSLASASYTGSQEKAELDFLLAQQVTRMLLDDDVLRVPEIVTHELSPDARQDENINATFDCDEGGSASYSGQLNESGEASLSLNFDNCKSYYNDSALTGVAALVIKLDVQQNTSAYTLYFDNLRWHDGQAVSLSGLMAFNESADWEMPYTTLSQQYIALSVGNETYLLDAETTGEAESGSLLESMQGRLSVASRGYIDFSYEPQTYTYDFNGSTLFFNGNEAYVNFEQDTAAFVIDTDQDGTTDAGKILSLADFFAPPPADASLNPLTEISSQPYAGEPYTNESYYTVSTDIDISPGYFFDIETPRSQLEISYNWYINGILLEGVHGSTLPAYSAGVHDEVTVSMVVSDATHSYESYQQYIWLEDMPAELTVTDMPASIAAGETVSFSVVLTDPDIESADNLARLTNAPQGASMSEDGTVTWQVPQDLLFSEQNYYFGFSNRLNPNETIEKTVTATVNASQPLPLFRSGIEVPAANRSQWVVDIDGDGQNELLSTDNDQRVFLLSLDNGQYQQKWAYPYVLSQQETIQQVLPIGRNQAGSKPILVVTDHALWRIDDLAQPARQIFNTDNFLRSALLADIDGDGTEELIYHAAADAYSATLAIVNVVALDDPSTELMSFTVDEFSTFDVGNVDTDANLELVLNTGSVFDLVTAENEWQLGTGFSTQYVTTGDLNGDGIDEIISADSWGAMYVFSVTEKTQLDSRDAEDICDLRAFNLNQDDTDEIIISDCQWGEVQAFTLDENSALAQLWSVDLQEHGSTSLSAGDIDNDGHIEVLWGSGVSSSGRDILVTADVVGTTATVKPETSPVQLDAFAAAGWATTGADDEQGVFIVPTTDSGYSGLSIARLNQNGTVNVNDKFSSFWQSGMFSAITDTDNDGIDDILLPTTGTYDYGLGAFALSDLSSLWTVYGDYDTNINQIKLQDINNDGHTDVMFADGDVLTVIDTQTQEQLTSYRFSQSIADFDVADIDGVTTVLVTLREQVHILTLKETRFTVVDSVSDILCNRILFYGQSNQRSVACLWTDYGASLRTMRIVDNQATELETFALEHNAVAIAVDPTDPQRFIIAANTEDGWYDARSQLHSLTAQGKLVWSGPVLIGSANVASLQLREQTSGKLEILYGTSKGMYWIH</sequence>
<dbReference type="EMBL" id="CP031769">
    <property type="protein sequence ID" value="AXR05056.1"/>
    <property type="molecule type" value="Genomic_DNA"/>
</dbReference>
<feature type="region of interest" description="Disordered" evidence="1">
    <location>
        <begin position="22"/>
        <end position="41"/>
    </location>
</feature>
<protein>
    <recommendedName>
        <fullName evidence="5">VCBS repeat-containing protein</fullName>
    </recommendedName>
</protein>
<dbReference type="AlphaFoldDB" id="A0A346NHP9"/>
<proteinExistence type="predicted"/>
<gene>
    <name evidence="3" type="ORF">D0Y50_00930</name>
</gene>
<feature type="compositionally biased region" description="Low complexity" evidence="1">
    <location>
        <begin position="25"/>
        <end position="37"/>
    </location>
</feature>
<dbReference type="Proteomes" id="UP000262073">
    <property type="component" value="Chromosome"/>
</dbReference>
<evidence type="ECO:0000313" key="3">
    <source>
        <dbReference type="EMBL" id="AXR05056.1"/>
    </source>
</evidence>
<evidence type="ECO:0008006" key="5">
    <source>
        <dbReference type="Google" id="ProtNLM"/>
    </source>
</evidence>
<dbReference type="OrthoDB" id="5906076at2"/>
<dbReference type="PROSITE" id="PS51257">
    <property type="entry name" value="PROKAR_LIPOPROTEIN"/>
    <property type="match status" value="1"/>
</dbReference>
<evidence type="ECO:0000313" key="4">
    <source>
        <dbReference type="Proteomes" id="UP000262073"/>
    </source>
</evidence>
<dbReference type="KEGG" id="salm:D0Y50_00930"/>
<dbReference type="RefSeq" id="WP_117315047.1">
    <property type="nucleotide sequence ID" value="NZ_CP031769.1"/>
</dbReference>
<name>A0A346NHP9_9ALTE</name>
<dbReference type="SUPFAM" id="SSF69318">
    <property type="entry name" value="Integrin alpha N-terminal domain"/>
    <property type="match status" value="2"/>
</dbReference>
<dbReference type="InterPro" id="IPR028994">
    <property type="entry name" value="Integrin_alpha_N"/>
</dbReference>
<keyword evidence="4" id="KW-1185">Reference proteome</keyword>